<proteinExistence type="predicted"/>
<comment type="caution">
    <text evidence="2">The sequence shown here is derived from an EMBL/GenBank/DDBJ whole genome shotgun (WGS) entry which is preliminary data.</text>
</comment>
<organism evidence="2 3">
    <name type="scientific">Liparis tanakae</name>
    <name type="common">Tanaka's snailfish</name>
    <dbReference type="NCBI Taxonomy" id="230148"/>
    <lineage>
        <taxon>Eukaryota</taxon>
        <taxon>Metazoa</taxon>
        <taxon>Chordata</taxon>
        <taxon>Craniata</taxon>
        <taxon>Vertebrata</taxon>
        <taxon>Euteleostomi</taxon>
        <taxon>Actinopterygii</taxon>
        <taxon>Neopterygii</taxon>
        <taxon>Teleostei</taxon>
        <taxon>Neoteleostei</taxon>
        <taxon>Acanthomorphata</taxon>
        <taxon>Eupercaria</taxon>
        <taxon>Perciformes</taxon>
        <taxon>Cottioidei</taxon>
        <taxon>Cottales</taxon>
        <taxon>Liparidae</taxon>
        <taxon>Liparis</taxon>
    </lineage>
</organism>
<evidence type="ECO:0000313" key="3">
    <source>
        <dbReference type="Proteomes" id="UP000314294"/>
    </source>
</evidence>
<gene>
    <name evidence="2" type="ORF">EYF80_010803</name>
</gene>
<reference evidence="2 3" key="1">
    <citation type="submission" date="2019-03" db="EMBL/GenBank/DDBJ databases">
        <title>First draft genome of Liparis tanakae, snailfish: a comprehensive survey of snailfish specific genes.</title>
        <authorList>
            <person name="Kim W."/>
            <person name="Song I."/>
            <person name="Jeong J.-H."/>
            <person name="Kim D."/>
            <person name="Kim S."/>
            <person name="Ryu S."/>
            <person name="Song J.Y."/>
            <person name="Lee S.K."/>
        </authorList>
    </citation>
    <scope>NUCLEOTIDE SEQUENCE [LARGE SCALE GENOMIC DNA]</scope>
    <source>
        <tissue evidence="2">Muscle</tissue>
    </source>
</reference>
<protein>
    <submittedName>
        <fullName evidence="2">Uncharacterized protein</fullName>
    </submittedName>
</protein>
<dbReference type="Proteomes" id="UP000314294">
    <property type="component" value="Unassembled WGS sequence"/>
</dbReference>
<name>A0A4Z2IM86_9TELE</name>
<accession>A0A4Z2IM86</accession>
<keyword evidence="3" id="KW-1185">Reference proteome</keyword>
<dbReference type="AlphaFoldDB" id="A0A4Z2IM86"/>
<evidence type="ECO:0000313" key="2">
    <source>
        <dbReference type="EMBL" id="TNN78877.1"/>
    </source>
</evidence>
<dbReference type="EMBL" id="SRLO01000069">
    <property type="protein sequence ID" value="TNN78877.1"/>
    <property type="molecule type" value="Genomic_DNA"/>
</dbReference>
<sequence>MDPKFRADTIQGLRTEERVLNRARAAIEIHNKNSSDWSGEKRTVTSLSYDSGGVAVCDDEHTSVRLGAMGRPSPFPLNAGRPMNKRAA</sequence>
<evidence type="ECO:0000256" key="1">
    <source>
        <dbReference type="SAM" id="MobiDB-lite"/>
    </source>
</evidence>
<feature type="region of interest" description="Disordered" evidence="1">
    <location>
        <begin position="65"/>
        <end position="88"/>
    </location>
</feature>